<keyword evidence="2" id="KW-0805">Transcription regulation</keyword>
<dbReference type="InterPro" id="IPR036271">
    <property type="entry name" value="Tet_transcr_reg_TetR-rel_C_sf"/>
</dbReference>
<reference evidence="8" key="2">
    <citation type="journal article" date="2021" name="Microb. Genom.">
        <title>A genomic epidemiological study shows that prevalence of antimicrobial resistance in Enterobacterales is associated with the livestock host, as well as antimicrobial usage.</title>
        <authorList>
            <person name="AbuOun M."/>
            <person name="Jones H."/>
            <person name="Stubberfield E."/>
            <person name="Gilson D."/>
            <person name="Shaw L.P."/>
            <person name="Hubbard A.T.M."/>
            <person name="Chau K.K."/>
            <person name="Sebra R."/>
            <person name="Peto T.E.A."/>
            <person name="Crook D.W."/>
            <person name="Read D.S."/>
            <person name="Gweon H.S."/>
            <person name="Walker A.S."/>
            <person name="Stoesser N."/>
            <person name="Smith R.P."/>
            <person name="Anjum M.F."/>
            <person name="On Behalf Of The Rehab Consortium."/>
        </authorList>
    </citation>
    <scope>NUCLEOTIDE SEQUENCE</scope>
    <source>
        <strain evidence="9">RHBSTW-00334</strain>
        <strain evidence="8">RHBSTW-00398</strain>
    </source>
</reference>
<reference evidence="10 11" key="1">
    <citation type="submission" date="2020-06" db="EMBL/GenBank/DDBJ databases">
        <title>REHAB project genomes.</title>
        <authorList>
            <person name="Shaw L.P."/>
        </authorList>
    </citation>
    <scope>NUCLEOTIDE SEQUENCE [LARGE SCALE GENOMIC DNA]</scope>
    <source>
        <strain evidence="7 12">RHBSTW-00116</strain>
        <strain evidence="11">RHBSTW-00334</strain>
        <strain evidence="10">RHBSTW-00398</strain>
    </source>
</reference>
<organism evidence="7 12">
    <name type="scientific">Citrobacter freundii</name>
    <dbReference type="NCBI Taxonomy" id="546"/>
    <lineage>
        <taxon>Bacteria</taxon>
        <taxon>Pseudomonadati</taxon>
        <taxon>Pseudomonadota</taxon>
        <taxon>Gammaproteobacteria</taxon>
        <taxon>Enterobacterales</taxon>
        <taxon>Enterobacteriaceae</taxon>
        <taxon>Citrobacter</taxon>
        <taxon>Citrobacter freundii complex</taxon>
    </lineage>
</organism>
<dbReference type="EMBL" id="CP055538">
    <property type="protein sequence ID" value="QLO14000.1"/>
    <property type="molecule type" value="Genomic_DNA"/>
</dbReference>
<dbReference type="SUPFAM" id="SSF46689">
    <property type="entry name" value="Homeodomain-like"/>
    <property type="match status" value="1"/>
</dbReference>
<dbReference type="Pfam" id="PF00440">
    <property type="entry name" value="TetR_N"/>
    <property type="match status" value="1"/>
</dbReference>
<dbReference type="Proteomes" id="UP000512043">
    <property type="component" value="Chromosome"/>
</dbReference>
<name>A0A7D6Z7T8_CITFR</name>
<dbReference type="Gene3D" id="1.10.357.10">
    <property type="entry name" value="Tetracycline Repressor, domain 2"/>
    <property type="match status" value="1"/>
</dbReference>
<dbReference type="GO" id="GO:0003700">
    <property type="term" value="F:DNA-binding transcription factor activity"/>
    <property type="evidence" value="ECO:0007669"/>
    <property type="project" value="TreeGrafter"/>
</dbReference>
<dbReference type="EMBL" id="CP056597">
    <property type="protein sequence ID" value="QLY37136.1"/>
    <property type="molecule type" value="Genomic_DNA"/>
</dbReference>
<feature type="domain" description="HTH tetR-type" evidence="6">
    <location>
        <begin position="6"/>
        <end position="66"/>
    </location>
</feature>
<evidence type="ECO:0000259" key="6">
    <source>
        <dbReference type="PROSITE" id="PS50977"/>
    </source>
</evidence>
<dbReference type="InterPro" id="IPR050109">
    <property type="entry name" value="HTH-type_TetR-like_transc_reg"/>
</dbReference>
<evidence type="ECO:0000313" key="12">
    <source>
        <dbReference type="Proteomes" id="UP000591803"/>
    </source>
</evidence>
<dbReference type="Proteomes" id="UP000510650">
    <property type="component" value="Chromosome"/>
</dbReference>
<dbReference type="InterPro" id="IPR039538">
    <property type="entry name" value="BetI_C"/>
</dbReference>
<evidence type="ECO:0000256" key="5">
    <source>
        <dbReference type="PROSITE-ProRule" id="PRU00335"/>
    </source>
</evidence>
<evidence type="ECO:0000313" key="8">
    <source>
        <dbReference type="EMBL" id="QLO14000.1"/>
    </source>
</evidence>
<proteinExistence type="predicted"/>
<protein>
    <submittedName>
        <fullName evidence="7">TetR/AcrR family transcriptional regulator</fullName>
    </submittedName>
</protein>
<dbReference type="RefSeq" id="WP_115258586.1">
    <property type="nucleotide sequence ID" value="NZ_CP038856.1"/>
</dbReference>
<dbReference type="PANTHER" id="PTHR30055">
    <property type="entry name" value="HTH-TYPE TRANSCRIPTIONAL REGULATOR RUTR"/>
    <property type="match status" value="1"/>
</dbReference>
<dbReference type="OrthoDB" id="6992431at2"/>
<evidence type="ECO:0000256" key="3">
    <source>
        <dbReference type="ARBA" id="ARBA00023125"/>
    </source>
</evidence>
<evidence type="ECO:0000256" key="4">
    <source>
        <dbReference type="ARBA" id="ARBA00023163"/>
    </source>
</evidence>
<dbReference type="PROSITE" id="PS50977">
    <property type="entry name" value="HTH_TETR_2"/>
    <property type="match status" value="1"/>
</dbReference>
<accession>A0A7D6Z7T8</accession>
<dbReference type="GO" id="GO:0000976">
    <property type="term" value="F:transcription cis-regulatory region binding"/>
    <property type="evidence" value="ECO:0007669"/>
    <property type="project" value="TreeGrafter"/>
</dbReference>
<dbReference type="Proteomes" id="UP000591803">
    <property type="component" value="Unassembled WGS sequence"/>
</dbReference>
<evidence type="ECO:0000256" key="1">
    <source>
        <dbReference type="ARBA" id="ARBA00022491"/>
    </source>
</evidence>
<evidence type="ECO:0000313" key="9">
    <source>
        <dbReference type="EMBL" id="QLY37136.1"/>
    </source>
</evidence>
<keyword evidence="1" id="KW-0678">Repressor</keyword>
<dbReference type="AlphaFoldDB" id="A0A7D6Z7T8"/>
<gene>
    <name evidence="7" type="ORF">HV077_14275</name>
    <name evidence="9" type="ORF">HV164_11635</name>
    <name evidence="8" type="ORF">HV183_11465</name>
</gene>
<dbReference type="PANTHER" id="PTHR30055:SF234">
    <property type="entry name" value="HTH-TYPE TRANSCRIPTIONAL REGULATOR BETI"/>
    <property type="match status" value="1"/>
</dbReference>
<keyword evidence="3 5" id="KW-0238">DNA-binding</keyword>
<dbReference type="Pfam" id="PF13977">
    <property type="entry name" value="TetR_C_6"/>
    <property type="match status" value="1"/>
</dbReference>
<evidence type="ECO:0000313" key="11">
    <source>
        <dbReference type="Proteomes" id="UP000512043"/>
    </source>
</evidence>
<feature type="DNA-binding region" description="H-T-H motif" evidence="5">
    <location>
        <begin position="29"/>
        <end position="48"/>
    </location>
</feature>
<evidence type="ECO:0000313" key="10">
    <source>
        <dbReference type="Proteomes" id="UP000510650"/>
    </source>
</evidence>
<dbReference type="InterPro" id="IPR001647">
    <property type="entry name" value="HTH_TetR"/>
</dbReference>
<dbReference type="SUPFAM" id="SSF48498">
    <property type="entry name" value="Tetracyclin repressor-like, C-terminal domain"/>
    <property type="match status" value="1"/>
</dbReference>
<evidence type="ECO:0000256" key="2">
    <source>
        <dbReference type="ARBA" id="ARBA00023015"/>
    </source>
</evidence>
<dbReference type="PRINTS" id="PR00455">
    <property type="entry name" value="HTHTETR"/>
</dbReference>
<dbReference type="InterPro" id="IPR009057">
    <property type="entry name" value="Homeodomain-like_sf"/>
</dbReference>
<sequence>MKKKTEELRVRILDGAVALFIEKGIEKVTTRELTEHLGLSRSHIYHYFKDWQSLCLAALERFMQQELDDLAESLAGREPHEKLSVLIKYYLPEGPDAVWQLYDSLWRLASHDAAYAELAERNMNCWMEMIADIIREGVGLKAFRALDAERVTRQFVAMLNGYSENLIIHPSPEKCQLASDDLHDFIRQML</sequence>
<evidence type="ECO:0000313" key="7">
    <source>
        <dbReference type="EMBL" id="MBA8063542.1"/>
    </source>
</evidence>
<dbReference type="EMBL" id="JABXRI010000001">
    <property type="protein sequence ID" value="MBA8063542.1"/>
    <property type="molecule type" value="Genomic_DNA"/>
</dbReference>
<keyword evidence="4" id="KW-0804">Transcription</keyword>